<sequence length="327" mass="36627">MLKCLNKISGVILTVLALRIFIKGCHISWKKLLAPNLGLGIDLTNQGRWAVITGATDGLGKAFAKALASKGLDIVLISRSLIKLKNVETEIKERYGVKTRIVVADLTEGQEAYSKIAKATEELEVGILINNAGMNFDYPELFIEMPEEILNKILQLNTVALTVITRIILPKMLVRKKGVIINISSITGMDIDIPYLTAYAATKAYIIKFTNNLAAEIAQDGITVQCIVPGPVATKMIKIKKSTWIIPSADKFVEATLKTVGIESLTTGYLPHYLLYAYIKMLCVYEKGFMRLTTKIMLKHKKRFLRKMIKEQEQMKDMTQRDNLFIE</sequence>
<evidence type="ECO:0000256" key="1">
    <source>
        <dbReference type="ARBA" id="ARBA00006484"/>
    </source>
</evidence>
<comment type="caution">
    <text evidence="5">The sequence shown here is derived from an EMBL/GenBank/DDBJ whole genome shotgun (WGS) entry which is preliminary data.</text>
</comment>
<keyword evidence="6" id="KW-1185">Reference proteome</keyword>
<dbReference type="Gene3D" id="3.40.50.720">
    <property type="entry name" value="NAD(P)-binding Rossmann-like Domain"/>
    <property type="match status" value="1"/>
</dbReference>
<dbReference type="Proteomes" id="UP001607302">
    <property type="component" value="Unassembled WGS sequence"/>
</dbReference>
<evidence type="ECO:0000256" key="4">
    <source>
        <dbReference type="RuleBase" id="RU000363"/>
    </source>
</evidence>
<keyword evidence="2" id="KW-0521">NADP</keyword>
<keyword evidence="3" id="KW-0560">Oxidoreductase</keyword>
<dbReference type="FunFam" id="3.40.50.720:FF:000137">
    <property type="entry name" value="Hydroxysteroid (17-beta) dehydrogenase 3"/>
    <property type="match status" value="1"/>
</dbReference>
<name>A0ABD2AYI7_VESSQ</name>
<dbReference type="SUPFAM" id="SSF51735">
    <property type="entry name" value="NAD(P)-binding Rossmann-fold domains"/>
    <property type="match status" value="1"/>
</dbReference>
<proteinExistence type="inferred from homology"/>
<accession>A0ABD2AYI7</accession>
<dbReference type="CDD" id="cd05356">
    <property type="entry name" value="17beta-HSD1_like_SDR_c"/>
    <property type="match status" value="1"/>
</dbReference>
<dbReference type="InterPro" id="IPR002347">
    <property type="entry name" value="SDR_fam"/>
</dbReference>
<reference evidence="5 6" key="1">
    <citation type="journal article" date="2024" name="Ann. Entomol. Soc. Am.">
        <title>Genomic analyses of the southern and eastern yellowjacket wasps (Hymenoptera: Vespidae) reveal evolutionary signatures of social life.</title>
        <authorList>
            <person name="Catto M.A."/>
            <person name="Caine P.B."/>
            <person name="Orr S.E."/>
            <person name="Hunt B.G."/>
            <person name="Goodisman M.A.D."/>
        </authorList>
    </citation>
    <scope>NUCLEOTIDE SEQUENCE [LARGE SCALE GENOMIC DNA]</scope>
    <source>
        <strain evidence="5">233</strain>
        <tissue evidence="5">Head and thorax</tissue>
    </source>
</reference>
<dbReference type="PIRSF" id="PIRSF000126">
    <property type="entry name" value="11-beta-HSD1"/>
    <property type="match status" value="1"/>
</dbReference>
<dbReference type="EMBL" id="JAUDFV010000138">
    <property type="protein sequence ID" value="KAL2725436.1"/>
    <property type="molecule type" value="Genomic_DNA"/>
</dbReference>
<evidence type="ECO:0000256" key="3">
    <source>
        <dbReference type="ARBA" id="ARBA00023002"/>
    </source>
</evidence>
<dbReference type="PANTHER" id="PTHR43899:SF13">
    <property type="entry name" value="RH59310P"/>
    <property type="match status" value="1"/>
</dbReference>
<dbReference type="Pfam" id="PF00106">
    <property type="entry name" value="adh_short"/>
    <property type="match status" value="1"/>
</dbReference>
<dbReference type="InterPro" id="IPR051019">
    <property type="entry name" value="VLCFA-Steroid_DH"/>
</dbReference>
<dbReference type="AlphaFoldDB" id="A0ABD2AYI7"/>
<evidence type="ECO:0000256" key="2">
    <source>
        <dbReference type="ARBA" id="ARBA00022857"/>
    </source>
</evidence>
<gene>
    <name evidence="5" type="ORF">V1478_008109</name>
</gene>
<dbReference type="GO" id="GO:0016491">
    <property type="term" value="F:oxidoreductase activity"/>
    <property type="evidence" value="ECO:0007669"/>
    <property type="project" value="UniProtKB-KW"/>
</dbReference>
<dbReference type="PRINTS" id="PR00080">
    <property type="entry name" value="SDRFAMILY"/>
</dbReference>
<dbReference type="PANTHER" id="PTHR43899">
    <property type="entry name" value="RH59310P"/>
    <property type="match status" value="1"/>
</dbReference>
<evidence type="ECO:0000313" key="6">
    <source>
        <dbReference type="Proteomes" id="UP001607302"/>
    </source>
</evidence>
<dbReference type="PRINTS" id="PR00081">
    <property type="entry name" value="GDHRDH"/>
</dbReference>
<organism evidence="5 6">
    <name type="scientific">Vespula squamosa</name>
    <name type="common">Southern yellow jacket</name>
    <name type="synonym">Wasp</name>
    <dbReference type="NCBI Taxonomy" id="30214"/>
    <lineage>
        <taxon>Eukaryota</taxon>
        <taxon>Metazoa</taxon>
        <taxon>Ecdysozoa</taxon>
        <taxon>Arthropoda</taxon>
        <taxon>Hexapoda</taxon>
        <taxon>Insecta</taxon>
        <taxon>Pterygota</taxon>
        <taxon>Neoptera</taxon>
        <taxon>Endopterygota</taxon>
        <taxon>Hymenoptera</taxon>
        <taxon>Apocrita</taxon>
        <taxon>Aculeata</taxon>
        <taxon>Vespoidea</taxon>
        <taxon>Vespidae</taxon>
        <taxon>Vespinae</taxon>
        <taxon>Vespula</taxon>
    </lineage>
</organism>
<comment type="similarity">
    <text evidence="1 4">Belongs to the short-chain dehydrogenases/reductases (SDR) family.</text>
</comment>
<dbReference type="InterPro" id="IPR036291">
    <property type="entry name" value="NAD(P)-bd_dom_sf"/>
</dbReference>
<protein>
    <submittedName>
        <fullName evidence="5">Very-long-chain 3-oxoacyl-CoA reductase-like</fullName>
    </submittedName>
</protein>
<evidence type="ECO:0000313" key="5">
    <source>
        <dbReference type="EMBL" id="KAL2725436.1"/>
    </source>
</evidence>